<gene>
    <name evidence="1" type="ORF">MKP09_12810</name>
</gene>
<comment type="caution">
    <text evidence="1">The sequence shown here is derived from an EMBL/GenBank/DDBJ whole genome shotgun (WGS) entry which is preliminary data.</text>
</comment>
<name>A0ABS9SK27_9BACT</name>
<sequence>MASLFDLYNYLGFHNPYYTEVGQQMISSEFEKIIEPVNSRTLDFTAVVQILSAGYAFGDRTLIQEVKKTPWMARPGVKKGDWEYFDLPNHQENLIEQEEAALRFYELLKKNLAAI</sequence>
<dbReference type="RefSeq" id="WP_240830401.1">
    <property type="nucleotide sequence ID" value="NZ_JAKWBL010000002.1"/>
</dbReference>
<organism evidence="1 2">
    <name type="scientific">Niabella ginsengisoli</name>
    <dbReference type="NCBI Taxonomy" id="522298"/>
    <lineage>
        <taxon>Bacteria</taxon>
        <taxon>Pseudomonadati</taxon>
        <taxon>Bacteroidota</taxon>
        <taxon>Chitinophagia</taxon>
        <taxon>Chitinophagales</taxon>
        <taxon>Chitinophagaceae</taxon>
        <taxon>Niabella</taxon>
    </lineage>
</organism>
<dbReference type="Proteomes" id="UP001202248">
    <property type="component" value="Unassembled WGS sequence"/>
</dbReference>
<evidence type="ECO:0000313" key="2">
    <source>
        <dbReference type="Proteomes" id="UP001202248"/>
    </source>
</evidence>
<proteinExistence type="predicted"/>
<accession>A0ABS9SK27</accession>
<evidence type="ECO:0000313" key="1">
    <source>
        <dbReference type="EMBL" id="MCH5598726.1"/>
    </source>
</evidence>
<keyword evidence="2" id="KW-1185">Reference proteome</keyword>
<dbReference type="EMBL" id="JAKWBL010000002">
    <property type="protein sequence ID" value="MCH5598726.1"/>
    <property type="molecule type" value="Genomic_DNA"/>
</dbReference>
<protein>
    <submittedName>
        <fullName evidence="1">Uncharacterized protein</fullName>
    </submittedName>
</protein>
<reference evidence="1 2" key="1">
    <citation type="submission" date="2022-02" db="EMBL/GenBank/DDBJ databases">
        <authorList>
            <person name="Min J."/>
        </authorList>
    </citation>
    <scope>NUCLEOTIDE SEQUENCE [LARGE SCALE GENOMIC DNA]</scope>
    <source>
        <strain evidence="1 2">GR10-1</strain>
    </source>
</reference>